<sequence length="321" mass="35284">MPVYIYWGEDDFLLSKAVEALRAQHLDREWELLNYIQIAPADKDNIASTLVEIATAPLGEGGKIVHLPQSSLLGACPPEVIAELEKTLPNIPENNILLMTSTRKPDERNKSVKLILQSAQLKTFPLIPQWESTKIVSQVKSFASSISVTLTNDAVAALVEAVGNNSRQAWNELEKLKLYAGDTPIDVEMVKQLVVNTSSSSLELAAACRTGDPTLALKQLDRLLALNEPPLRIVATLATCFRTWLSAKACIEAGWKDDAAIAKFVELKNPKRLFFIKQEIRAASLIKLKKAMAILLELEVLLKSGGSAENLAIYIIELCTV</sequence>
<evidence type="ECO:0000259" key="9">
    <source>
        <dbReference type="Pfam" id="PF06144"/>
    </source>
</evidence>
<dbReference type="SUPFAM" id="SSF52540">
    <property type="entry name" value="P-loop containing nucleoside triphosphate hydrolases"/>
    <property type="match status" value="1"/>
</dbReference>
<reference evidence="11 12" key="1">
    <citation type="journal article" date="2019" name="Genome Biol. Evol.">
        <title>Day and night: Metabolic profiles and evolutionary relationships of six axenic non-marine cyanobacteria.</title>
        <authorList>
            <person name="Will S.E."/>
            <person name="Henke P."/>
            <person name="Boedeker C."/>
            <person name="Huang S."/>
            <person name="Brinkmann H."/>
            <person name="Rohde M."/>
            <person name="Jarek M."/>
            <person name="Friedl T."/>
            <person name="Seufert S."/>
            <person name="Schumacher M."/>
            <person name="Overmann J."/>
            <person name="Neumann-Schaal M."/>
            <person name="Petersen J."/>
        </authorList>
    </citation>
    <scope>NUCLEOTIDE SEQUENCE [LARGE SCALE GENOMIC DNA]</scope>
    <source>
        <strain evidence="11 12">SAG 39.79</strain>
    </source>
</reference>
<evidence type="ECO:0000313" key="12">
    <source>
        <dbReference type="Proteomes" id="UP000282574"/>
    </source>
</evidence>
<dbReference type="InterPro" id="IPR008921">
    <property type="entry name" value="DNA_pol3_clamp-load_cplx_C"/>
</dbReference>
<name>A0AB37UUM2_9CYAN</name>
<dbReference type="SUPFAM" id="SSF48019">
    <property type="entry name" value="post-AAA+ oligomerization domain-like"/>
    <property type="match status" value="1"/>
</dbReference>
<feature type="domain" description="DNA polymerase III delta N-terminal" evidence="9">
    <location>
        <begin position="4"/>
        <end position="122"/>
    </location>
</feature>
<evidence type="ECO:0000256" key="5">
    <source>
        <dbReference type="ARBA" id="ARBA00022705"/>
    </source>
</evidence>
<keyword evidence="4" id="KW-0548">Nucleotidyltransferase</keyword>
<evidence type="ECO:0000259" key="10">
    <source>
        <dbReference type="Pfam" id="PF21694"/>
    </source>
</evidence>
<keyword evidence="3" id="KW-0808">Transferase</keyword>
<dbReference type="InterPro" id="IPR048466">
    <property type="entry name" value="DNA_pol3_delta-like_C"/>
</dbReference>
<dbReference type="Gene3D" id="1.20.272.10">
    <property type="match status" value="1"/>
</dbReference>
<dbReference type="EMBL" id="RSCK01000001">
    <property type="protein sequence ID" value="RUT14624.1"/>
    <property type="molecule type" value="Genomic_DNA"/>
</dbReference>
<dbReference type="PANTHER" id="PTHR34388:SF1">
    <property type="entry name" value="DNA POLYMERASE III SUBUNIT DELTA"/>
    <property type="match status" value="1"/>
</dbReference>
<evidence type="ECO:0000256" key="2">
    <source>
        <dbReference type="ARBA" id="ARBA00017703"/>
    </source>
</evidence>
<gene>
    <name evidence="11" type="ORF">DSM107010_01700</name>
</gene>
<feature type="domain" description="DNA polymerase III delta subunit-like C-terminal" evidence="10">
    <location>
        <begin position="202"/>
        <end position="314"/>
    </location>
</feature>
<evidence type="ECO:0000256" key="4">
    <source>
        <dbReference type="ARBA" id="ARBA00022695"/>
    </source>
</evidence>
<comment type="caution">
    <text evidence="11">The sequence shown here is derived from an EMBL/GenBank/DDBJ whole genome shotgun (WGS) entry which is preliminary data.</text>
</comment>
<dbReference type="GO" id="GO:0003677">
    <property type="term" value="F:DNA binding"/>
    <property type="evidence" value="ECO:0007669"/>
    <property type="project" value="InterPro"/>
</dbReference>
<dbReference type="RefSeq" id="WP_106166549.1">
    <property type="nucleotide sequence ID" value="NZ_JAVKZF010000005.1"/>
</dbReference>
<dbReference type="EC" id="2.7.7.7" evidence="1"/>
<dbReference type="AlphaFoldDB" id="A0AB37UUM2"/>
<evidence type="ECO:0000256" key="3">
    <source>
        <dbReference type="ARBA" id="ARBA00022679"/>
    </source>
</evidence>
<accession>A0AB37UUM2</accession>
<dbReference type="NCBIfam" id="TIGR01128">
    <property type="entry name" value="holA"/>
    <property type="match status" value="1"/>
</dbReference>
<dbReference type="Pfam" id="PF21694">
    <property type="entry name" value="DNA_pol3_delta_C"/>
    <property type="match status" value="1"/>
</dbReference>
<dbReference type="InterPro" id="IPR005790">
    <property type="entry name" value="DNA_polIII_delta"/>
</dbReference>
<keyword evidence="5" id="KW-0235">DNA replication</keyword>
<dbReference type="Gene3D" id="1.10.8.60">
    <property type="match status" value="1"/>
</dbReference>
<dbReference type="InterPro" id="IPR010372">
    <property type="entry name" value="DNA_pol3_delta_N"/>
</dbReference>
<dbReference type="PANTHER" id="PTHR34388">
    <property type="entry name" value="DNA POLYMERASE III SUBUNIT DELTA"/>
    <property type="match status" value="1"/>
</dbReference>
<keyword evidence="12" id="KW-1185">Reference proteome</keyword>
<evidence type="ECO:0000256" key="8">
    <source>
        <dbReference type="ARBA" id="ARBA00049244"/>
    </source>
</evidence>
<dbReference type="GO" id="GO:0009360">
    <property type="term" value="C:DNA polymerase III complex"/>
    <property type="evidence" value="ECO:0007669"/>
    <property type="project" value="InterPro"/>
</dbReference>
<dbReference type="GO" id="GO:0006261">
    <property type="term" value="P:DNA-templated DNA replication"/>
    <property type="evidence" value="ECO:0007669"/>
    <property type="project" value="TreeGrafter"/>
</dbReference>
<proteinExistence type="inferred from homology"/>
<dbReference type="Pfam" id="PF06144">
    <property type="entry name" value="DNA_pol3_delta"/>
    <property type="match status" value="1"/>
</dbReference>
<organism evidence="11 12">
    <name type="scientific">Chroococcidiopsis cubana SAG 39.79</name>
    <dbReference type="NCBI Taxonomy" id="388085"/>
    <lineage>
        <taxon>Bacteria</taxon>
        <taxon>Bacillati</taxon>
        <taxon>Cyanobacteriota</taxon>
        <taxon>Cyanophyceae</taxon>
        <taxon>Chroococcidiopsidales</taxon>
        <taxon>Chroococcidiopsidaceae</taxon>
        <taxon>Chroococcidiopsis</taxon>
    </lineage>
</organism>
<evidence type="ECO:0000256" key="1">
    <source>
        <dbReference type="ARBA" id="ARBA00012417"/>
    </source>
</evidence>
<evidence type="ECO:0000313" key="11">
    <source>
        <dbReference type="EMBL" id="RUT14624.1"/>
    </source>
</evidence>
<comment type="similarity">
    <text evidence="7">Belongs to the DNA polymerase HolA subunit family.</text>
</comment>
<protein>
    <recommendedName>
        <fullName evidence="2">DNA polymerase III subunit delta</fullName>
        <ecNumber evidence="1">2.7.7.7</ecNumber>
    </recommendedName>
</protein>
<keyword evidence="6" id="KW-0239">DNA-directed DNA polymerase</keyword>
<evidence type="ECO:0000256" key="6">
    <source>
        <dbReference type="ARBA" id="ARBA00022932"/>
    </source>
</evidence>
<dbReference type="GO" id="GO:0003887">
    <property type="term" value="F:DNA-directed DNA polymerase activity"/>
    <property type="evidence" value="ECO:0007669"/>
    <property type="project" value="UniProtKB-KW"/>
</dbReference>
<comment type="catalytic activity">
    <reaction evidence="8">
        <text>DNA(n) + a 2'-deoxyribonucleoside 5'-triphosphate = DNA(n+1) + diphosphate</text>
        <dbReference type="Rhea" id="RHEA:22508"/>
        <dbReference type="Rhea" id="RHEA-COMP:17339"/>
        <dbReference type="Rhea" id="RHEA-COMP:17340"/>
        <dbReference type="ChEBI" id="CHEBI:33019"/>
        <dbReference type="ChEBI" id="CHEBI:61560"/>
        <dbReference type="ChEBI" id="CHEBI:173112"/>
        <dbReference type="EC" id="2.7.7.7"/>
    </reaction>
</comment>
<dbReference type="Proteomes" id="UP000282574">
    <property type="component" value="Unassembled WGS sequence"/>
</dbReference>
<dbReference type="Gene3D" id="3.40.50.300">
    <property type="entry name" value="P-loop containing nucleotide triphosphate hydrolases"/>
    <property type="match status" value="1"/>
</dbReference>
<evidence type="ECO:0000256" key="7">
    <source>
        <dbReference type="ARBA" id="ARBA00034754"/>
    </source>
</evidence>
<dbReference type="InterPro" id="IPR027417">
    <property type="entry name" value="P-loop_NTPase"/>
</dbReference>